<dbReference type="KEGG" id="uam:UABAM_04443"/>
<evidence type="ECO:0000313" key="1">
    <source>
        <dbReference type="EMBL" id="BBM86057.1"/>
    </source>
</evidence>
<reference evidence="1 2" key="1">
    <citation type="submission" date="2019-08" db="EMBL/GenBank/DDBJ databases">
        <title>Complete genome sequence of Candidatus Uab amorphum.</title>
        <authorList>
            <person name="Shiratori T."/>
            <person name="Suzuki S."/>
            <person name="Kakizawa Y."/>
            <person name="Ishida K."/>
        </authorList>
    </citation>
    <scope>NUCLEOTIDE SEQUENCE [LARGE SCALE GENOMIC DNA]</scope>
    <source>
        <strain evidence="1 2">SRT547</strain>
    </source>
</reference>
<evidence type="ECO:0008006" key="3">
    <source>
        <dbReference type="Google" id="ProtNLM"/>
    </source>
</evidence>
<dbReference type="Proteomes" id="UP000326354">
    <property type="component" value="Chromosome"/>
</dbReference>
<name>A0A5S9IQV9_UABAM</name>
<accession>A0A5S9IQV9</accession>
<proteinExistence type="predicted"/>
<sequence>MKLFFLLLICIVCLCSQEDYFANEVTEVGELETDEQIAVVDENEELLVRDKDLVLEFFNRPGLALIPRSRTFSMRNVLSIGAFFESDGDRDGNNENDSGTLLTLLTEVSKNFGYLQFQLSNLIRYNDNFDIFPTASVQYQYVSRKFTFRASQDFSRSNAFVSLDEGLNDVLHTAVTRFSLESNTRRFSYGVNLSYLYRKSFDLNDEDSRYSANFFAGYNFVSGLFTSLNYQVSFLDDDVENVVAHSVLVGITFPLVRKVSNRLSFGLQTIDNQVFFISALNASWNVLPNLNLFVRASSNTAPAFNDVFQYSIRVGGGGSYVISGAFGIEGNIDLLYSEFDNNNVNYGAISSFAANYRLTSSVDLSFSYRLEQREGEQGENFANHRIIFSVNVIF</sequence>
<keyword evidence="2" id="KW-1185">Reference proteome</keyword>
<gene>
    <name evidence="1" type="ORF">UABAM_04443</name>
</gene>
<organism evidence="1 2">
    <name type="scientific">Uabimicrobium amorphum</name>
    <dbReference type="NCBI Taxonomy" id="2596890"/>
    <lineage>
        <taxon>Bacteria</taxon>
        <taxon>Pseudomonadati</taxon>
        <taxon>Planctomycetota</taxon>
        <taxon>Candidatus Uabimicrobiia</taxon>
        <taxon>Candidatus Uabimicrobiales</taxon>
        <taxon>Candidatus Uabimicrobiaceae</taxon>
        <taxon>Candidatus Uabimicrobium</taxon>
    </lineage>
</organism>
<dbReference type="RefSeq" id="WP_151970135.1">
    <property type="nucleotide sequence ID" value="NZ_AP019860.1"/>
</dbReference>
<protein>
    <recommendedName>
        <fullName evidence="3">Porin domain-containing protein</fullName>
    </recommendedName>
</protein>
<dbReference type="AlphaFoldDB" id="A0A5S9IQV9"/>
<evidence type="ECO:0000313" key="2">
    <source>
        <dbReference type="Proteomes" id="UP000326354"/>
    </source>
</evidence>
<dbReference type="EMBL" id="AP019860">
    <property type="protein sequence ID" value="BBM86057.1"/>
    <property type="molecule type" value="Genomic_DNA"/>
</dbReference>